<accession>A0ABR8Z210</accession>
<protein>
    <submittedName>
        <fullName evidence="2">VOC family protein</fullName>
    </submittedName>
</protein>
<dbReference type="PANTHER" id="PTHR35908">
    <property type="entry name" value="HYPOTHETICAL FUSION PROTEIN"/>
    <property type="match status" value="1"/>
</dbReference>
<dbReference type="PROSITE" id="PS51819">
    <property type="entry name" value="VOC"/>
    <property type="match status" value="1"/>
</dbReference>
<evidence type="ECO:0000313" key="2">
    <source>
        <dbReference type="EMBL" id="MBD8061889.1"/>
    </source>
</evidence>
<organism evidence="2 3">
    <name type="scientific">Oceanitalea stevensii</name>
    <dbReference type="NCBI Taxonomy" id="2763072"/>
    <lineage>
        <taxon>Bacteria</taxon>
        <taxon>Bacillati</taxon>
        <taxon>Actinomycetota</taxon>
        <taxon>Actinomycetes</taxon>
        <taxon>Micrococcales</taxon>
        <taxon>Bogoriellaceae</taxon>
        <taxon>Georgenia</taxon>
    </lineage>
</organism>
<proteinExistence type="predicted"/>
<dbReference type="InterPro" id="IPR037523">
    <property type="entry name" value="VOC_core"/>
</dbReference>
<dbReference type="EMBL" id="JACSPO010000001">
    <property type="protein sequence ID" value="MBD8061889.1"/>
    <property type="molecule type" value="Genomic_DNA"/>
</dbReference>
<dbReference type="SUPFAM" id="SSF54593">
    <property type="entry name" value="Glyoxalase/Bleomycin resistance protein/Dihydroxybiphenyl dioxygenase"/>
    <property type="match status" value="1"/>
</dbReference>
<dbReference type="Pfam" id="PF18029">
    <property type="entry name" value="Glyoxalase_6"/>
    <property type="match status" value="1"/>
</dbReference>
<keyword evidence="3" id="KW-1185">Reference proteome</keyword>
<dbReference type="Proteomes" id="UP000661894">
    <property type="component" value="Unassembled WGS sequence"/>
</dbReference>
<gene>
    <name evidence="2" type="ORF">H9624_06085</name>
</gene>
<reference evidence="2 3" key="1">
    <citation type="submission" date="2020-08" db="EMBL/GenBank/DDBJ databases">
        <title>A Genomic Blueprint of the Chicken Gut Microbiome.</title>
        <authorList>
            <person name="Gilroy R."/>
            <person name="Ravi A."/>
            <person name="Getino M."/>
            <person name="Pursley I."/>
            <person name="Horton D.L."/>
            <person name="Alikhan N.-F."/>
            <person name="Baker D."/>
            <person name="Gharbi K."/>
            <person name="Hall N."/>
            <person name="Watson M."/>
            <person name="Adriaenssens E.M."/>
            <person name="Foster-Nyarko E."/>
            <person name="Jarju S."/>
            <person name="Secka A."/>
            <person name="Antonio M."/>
            <person name="Oren A."/>
            <person name="Chaudhuri R."/>
            <person name="La Ragione R.M."/>
            <person name="Hildebrand F."/>
            <person name="Pallen M.J."/>
        </authorList>
    </citation>
    <scope>NUCLEOTIDE SEQUENCE [LARGE SCALE GENOMIC DNA]</scope>
    <source>
        <strain evidence="2 3">Sa1BUA1</strain>
    </source>
</reference>
<dbReference type="Gene3D" id="3.10.180.10">
    <property type="entry name" value="2,3-Dihydroxybiphenyl 1,2-Dioxygenase, domain 1"/>
    <property type="match status" value="1"/>
</dbReference>
<dbReference type="CDD" id="cd06587">
    <property type="entry name" value="VOC"/>
    <property type="match status" value="1"/>
</dbReference>
<dbReference type="RefSeq" id="WP_251838943.1">
    <property type="nucleotide sequence ID" value="NZ_JACSPO010000001.1"/>
</dbReference>
<dbReference type="PANTHER" id="PTHR35908:SF1">
    <property type="entry name" value="CONSERVED PROTEIN"/>
    <property type="match status" value="1"/>
</dbReference>
<evidence type="ECO:0000313" key="3">
    <source>
        <dbReference type="Proteomes" id="UP000661894"/>
    </source>
</evidence>
<name>A0ABR8Z210_9MICO</name>
<evidence type="ECO:0000259" key="1">
    <source>
        <dbReference type="PROSITE" id="PS51819"/>
    </source>
</evidence>
<feature type="domain" description="VOC" evidence="1">
    <location>
        <begin position="4"/>
        <end position="115"/>
    </location>
</feature>
<dbReference type="InterPro" id="IPR029068">
    <property type="entry name" value="Glyas_Bleomycin-R_OHBP_Dase"/>
</dbReference>
<dbReference type="InterPro" id="IPR041581">
    <property type="entry name" value="Glyoxalase_6"/>
</dbReference>
<sequence length="118" mass="12836">MAMTLSMVTFDTTDADSLATWWAEQTGGEVVERNDGWFVMVTGGTLPVLLAFQKIEDPTPGKNRIHLDLTAQDLDAEVDRLLGAGATLVARRGDESFRWVTLADPQGNQFCVAAADHV</sequence>
<comment type="caution">
    <text evidence="2">The sequence shown here is derived from an EMBL/GenBank/DDBJ whole genome shotgun (WGS) entry which is preliminary data.</text>
</comment>